<feature type="region of interest" description="Disordered" evidence="2">
    <location>
        <begin position="937"/>
        <end position="958"/>
    </location>
</feature>
<dbReference type="VEuPathDB" id="CryptoDB:Cvel_8523"/>
<accession>A0A0G4HU13</accession>
<feature type="coiled-coil region" evidence="1">
    <location>
        <begin position="165"/>
        <end position="269"/>
    </location>
</feature>
<feature type="region of interest" description="Disordered" evidence="2">
    <location>
        <begin position="840"/>
        <end position="859"/>
    </location>
</feature>
<feature type="region of interest" description="Disordered" evidence="2">
    <location>
        <begin position="411"/>
        <end position="475"/>
    </location>
</feature>
<proteinExistence type="predicted"/>
<feature type="coiled-coil region" evidence="1">
    <location>
        <begin position="867"/>
        <end position="901"/>
    </location>
</feature>
<feature type="compositionally biased region" description="Basic and acidic residues" evidence="2">
    <location>
        <begin position="1172"/>
        <end position="1185"/>
    </location>
</feature>
<feature type="compositionally biased region" description="Basic and acidic residues" evidence="2">
    <location>
        <begin position="843"/>
        <end position="853"/>
    </location>
</feature>
<feature type="region of interest" description="Disordered" evidence="2">
    <location>
        <begin position="1002"/>
        <end position="1078"/>
    </location>
</feature>
<evidence type="ECO:0000313" key="3">
    <source>
        <dbReference type="EMBL" id="CEM47816.1"/>
    </source>
</evidence>
<evidence type="ECO:0000256" key="2">
    <source>
        <dbReference type="SAM" id="MobiDB-lite"/>
    </source>
</evidence>
<organism evidence="3">
    <name type="scientific">Chromera velia CCMP2878</name>
    <dbReference type="NCBI Taxonomy" id="1169474"/>
    <lineage>
        <taxon>Eukaryota</taxon>
        <taxon>Sar</taxon>
        <taxon>Alveolata</taxon>
        <taxon>Colpodellida</taxon>
        <taxon>Chromeraceae</taxon>
        <taxon>Chromera</taxon>
    </lineage>
</organism>
<feature type="compositionally biased region" description="Basic and acidic residues" evidence="2">
    <location>
        <begin position="1020"/>
        <end position="1032"/>
    </location>
</feature>
<feature type="region of interest" description="Disordered" evidence="2">
    <location>
        <begin position="348"/>
        <end position="385"/>
    </location>
</feature>
<feature type="coiled-coil region" evidence="1">
    <location>
        <begin position="732"/>
        <end position="759"/>
    </location>
</feature>
<feature type="compositionally biased region" description="Basic and acidic residues" evidence="2">
    <location>
        <begin position="1222"/>
        <end position="1238"/>
    </location>
</feature>
<feature type="coiled-coil region" evidence="1">
    <location>
        <begin position="16"/>
        <end position="43"/>
    </location>
</feature>
<feature type="region of interest" description="Disordered" evidence="2">
    <location>
        <begin position="1331"/>
        <end position="1520"/>
    </location>
</feature>
<dbReference type="Gene3D" id="1.10.287.1490">
    <property type="match status" value="1"/>
</dbReference>
<feature type="region of interest" description="Disordered" evidence="2">
    <location>
        <begin position="1136"/>
        <end position="1265"/>
    </location>
</feature>
<feature type="compositionally biased region" description="Polar residues" evidence="2">
    <location>
        <begin position="1195"/>
        <end position="1208"/>
    </location>
</feature>
<feature type="compositionally biased region" description="Basic and acidic residues" evidence="2">
    <location>
        <begin position="1500"/>
        <end position="1511"/>
    </location>
</feature>
<feature type="compositionally biased region" description="Basic and acidic residues" evidence="2">
    <location>
        <begin position="457"/>
        <end position="474"/>
    </location>
</feature>
<reference evidence="3" key="1">
    <citation type="submission" date="2014-11" db="EMBL/GenBank/DDBJ databases">
        <authorList>
            <person name="Otto D Thomas"/>
            <person name="Naeem Raeece"/>
        </authorList>
    </citation>
    <scope>NUCLEOTIDE SEQUENCE</scope>
</reference>
<keyword evidence="1" id="KW-0175">Coiled coil</keyword>
<feature type="region of interest" description="Disordered" evidence="2">
    <location>
        <begin position="620"/>
        <end position="644"/>
    </location>
</feature>
<feature type="compositionally biased region" description="Basic and acidic residues" evidence="2">
    <location>
        <begin position="411"/>
        <end position="424"/>
    </location>
</feature>
<dbReference type="EMBL" id="CDMZ01003851">
    <property type="protein sequence ID" value="CEM47816.1"/>
    <property type="molecule type" value="Genomic_DNA"/>
</dbReference>
<feature type="region of interest" description="Disordered" evidence="2">
    <location>
        <begin position="1624"/>
        <end position="1659"/>
    </location>
</feature>
<feature type="compositionally biased region" description="Polar residues" evidence="2">
    <location>
        <begin position="373"/>
        <end position="385"/>
    </location>
</feature>
<gene>
    <name evidence="3" type="ORF">Cvel_8523</name>
</gene>
<feature type="region of interest" description="Disordered" evidence="2">
    <location>
        <begin position="581"/>
        <end position="605"/>
    </location>
</feature>
<sequence length="1691" mass="186286">MDPDSLLDPDQLRETLKLVMERLRNAENLNRELVEKAKSMSSHWMGVMGKGRKEMERMAREVASVHTKLAESRELVQTLQGEKQHYKEKLSEFQESLKAKMAAQFGLARATAAAQEKDEKGKDKGKHPRRGKSKSLGGNSLVPPEPDEDDPNAPSPRLLQIEAGFEELNLRLMVLTKDNARLEMNVKTANKKVEEEAERTKEAKREVTELKGQIEAMRGMLDDEGKRAMEAENKHLEVERSLTEAQAEIQSLRSTVETLKLEKQEKEEASPREVDEVKQQVQALADSLSATTTALQNEEAKRAEALMEAEEARGLVRQLEQEKEAEAARADEQEGMVRNIESLVEQLQKTKEEEMQRAEANRRGLEEEKQRNVQDLQTKVQSLQSENETYAARAKEVASAMEGFEGQIEKLKKQKEEEEARADASAHALESTRALLDQLQSEKEKEKARAEATINELRSENEREKARADAKLGELDGTQELVAQLRRGNEQEKARAEAKSDELENVHALLQGLQKEKEEQQHAAEESRAAIERLQGEVNRLQRIADEEQGRVVELMETVRSLEQQLAKAKSDLDAGAKETDGALDLLKQETEHSSQAEAERDSLRSKVTALESRINELDAELKSRDSSRAQLEAELSQKTAEHDSLARIHEHERSSFIKAQEADNEKIQNLTERLHEAEKETARVRELLKSVDEDAQKQMRDTQNKAAAHETHLQAKISAIRGENEECRRSSIAKTAEAEELKKRLEEAQAAATVAATRAARQVAECSVQAESACEACAAAAAAAAVQELTSGEWPTYILKASTSSVGLLRSNPKGKRGSEGDGGTDNDSGDSVDLTAVHARRGGEKGTEGEKIPPGTEAFEDDELVELLRRELGNREAEGEELKARLEQMGANFIALERQASESFGAIQRMVMRLSASERPPSHMRAAVEALESFVEEHEERTRSQTEAQREAESAKSRIVDIGLVLRHIVDVLGGAPPKDPQVAPEQVIEQLLEIAKNISEEGGTKTAGGQLSTRRKGPNDKQPEEKESAQGHSGPNKNKRERGKHPAEPQFRQPVPEPTAEAEGHCGPPTAAGGFDFRLSQAEKKLARVLHLLHDADTDSLMSAIPLEAAASGGSAGSLLEVYSVSSSIQNQKEIHIDRSARPHRSPGNRSTIEEPEATPAANRSSFPRRGEREREKGRGDMKMPGVIDDTCSMSSVTLSASQVLGPSRRHPDGSGNRQRREDDETGEPRPHRGDVPPPPSSAVTLRDAVRSRPDPSSSSSAACRILASRGRHIRNGHREAGRGGRYAEEIPVFATAADFPIYASHTPTSAATHRVLNRAVAPAEAITPSASEFPGTSRGRLREATNFGRLPSHGKERDRETPSTHHHQPEPQRPPSQRARIPVPAASKDRPLSQWPMGQTTFPYPVPESLRRHLGHPLTQRPRLSPAPALPTQHAQAPFQPPARPAAACEVQSAAPGGGVPHTHNYARFHSAHRQGDTRLESRERERSPFLIQKGQQERRQVEEMSRQQHQHSAQSLVPLATERAAEWQSRTWGGLQGPLGVPNPSPQTAAGPPAVISVRASSPGGSRAHQAGGSVSYDCFIEAPTSAAFPDEEAREDAGGAASVSMNVRIEGWTEERDHRYRDDGGRGVDRGRGGSRSPDRLSGTVRDGGGGEGGFRDLHFEKISSVECRQVEPDALTRAVRRVFR</sequence>
<dbReference type="PANTHER" id="PTHR11915">
    <property type="entry name" value="SPECTRIN/FILAMIN RELATED CYTOSKELETAL PROTEIN"/>
    <property type="match status" value="1"/>
</dbReference>
<name>A0A0G4HU13_9ALVE</name>
<feature type="compositionally biased region" description="Basic residues" evidence="2">
    <location>
        <begin position="123"/>
        <end position="133"/>
    </location>
</feature>
<feature type="compositionally biased region" description="Basic and acidic residues" evidence="2">
    <location>
        <begin position="1478"/>
        <end position="1492"/>
    </location>
</feature>
<feature type="compositionally biased region" description="Basic and acidic residues" evidence="2">
    <location>
        <begin position="1624"/>
        <end position="1638"/>
    </location>
</feature>
<feature type="compositionally biased region" description="Basic and acidic residues" evidence="2">
    <location>
        <begin position="348"/>
        <end position="372"/>
    </location>
</feature>
<feature type="compositionally biased region" description="Basic and acidic residues" evidence="2">
    <location>
        <begin position="440"/>
        <end position="450"/>
    </location>
</feature>
<feature type="compositionally biased region" description="Basic and acidic residues" evidence="2">
    <location>
        <begin position="1357"/>
        <end position="1374"/>
    </location>
</feature>
<evidence type="ECO:0000256" key="1">
    <source>
        <dbReference type="SAM" id="Coils"/>
    </source>
</evidence>
<protein>
    <submittedName>
        <fullName evidence="3">Uncharacterized protein</fullName>
    </submittedName>
</protein>
<feature type="region of interest" description="Disordered" evidence="2">
    <location>
        <begin position="1537"/>
        <end position="1577"/>
    </location>
</feature>
<feature type="region of interest" description="Disordered" evidence="2">
    <location>
        <begin position="110"/>
        <end position="156"/>
    </location>
</feature>
<feature type="region of interest" description="Disordered" evidence="2">
    <location>
        <begin position="809"/>
        <end position="834"/>
    </location>
</feature>
<feature type="coiled-coil region" evidence="1">
    <location>
        <begin position="69"/>
        <end position="96"/>
    </location>
</feature>